<dbReference type="RefSeq" id="WP_104363343.1">
    <property type="nucleotide sequence ID" value="NZ_JAHUVX010000007.1"/>
</dbReference>
<comment type="caution">
    <text evidence="2">The sequence shown here is derived from an EMBL/GenBank/DDBJ whole genome shotgun (WGS) entry which is preliminary data.</text>
</comment>
<dbReference type="GeneID" id="66723391"/>
<dbReference type="AlphaFoldDB" id="A0A2S6A6F6"/>
<name>A0A2S6A6F6_9NOCA</name>
<gene>
    <name evidence="2" type="ORF">C5F51_14670</name>
</gene>
<organism evidence="2 3">
    <name type="scientific">Nocardia nova</name>
    <dbReference type="NCBI Taxonomy" id="37330"/>
    <lineage>
        <taxon>Bacteria</taxon>
        <taxon>Bacillati</taxon>
        <taxon>Actinomycetota</taxon>
        <taxon>Actinomycetes</taxon>
        <taxon>Mycobacteriales</taxon>
        <taxon>Nocardiaceae</taxon>
        <taxon>Nocardia</taxon>
    </lineage>
</organism>
<dbReference type="EMBL" id="PSZD01000008">
    <property type="protein sequence ID" value="PPJ28076.1"/>
    <property type="molecule type" value="Genomic_DNA"/>
</dbReference>
<dbReference type="Proteomes" id="UP000238356">
    <property type="component" value="Unassembled WGS sequence"/>
</dbReference>
<feature type="region of interest" description="Disordered" evidence="1">
    <location>
        <begin position="85"/>
        <end position="116"/>
    </location>
</feature>
<sequence length="142" mass="15890">MVYPAYMPGHKVEEQMLHLRPLAESGRMTMFAFDPGGNLRIGLEVPLRTVGHTNTDMIKQAIALADEVGRSPRTRTRWTCCPPEVHGSPGRKTGIDVGPSRVRDRCPRSEHRRPHRTRCRKHLGVLPGEAVSGHSFHEVQAV</sequence>
<protein>
    <submittedName>
        <fullName evidence="2">Uncharacterized protein</fullName>
    </submittedName>
</protein>
<keyword evidence="3" id="KW-1185">Reference proteome</keyword>
<reference evidence="2 3" key="1">
    <citation type="submission" date="2018-02" db="EMBL/GenBank/DDBJ databases">
        <title>8 Nocardia nova and 1 Nocardia cyriacigeorgica strain used for evolution to TMP-SMX.</title>
        <authorList>
            <person name="Mehta H."/>
            <person name="Weng J."/>
            <person name="Shamoo Y."/>
        </authorList>
    </citation>
    <scope>NUCLEOTIDE SEQUENCE [LARGE SCALE GENOMIC DNA]</scope>
    <source>
        <strain evidence="2 3">BAA2227</strain>
    </source>
</reference>
<accession>A0A2S6A6F6</accession>
<evidence type="ECO:0000256" key="1">
    <source>
        <dbReference type="SAM" id="MobiDB-lite"/>
    </source>
</evidence>
<evidence type="ECO:0000313" key="3">
    <source>
        <dbReference type="Proteomes" id="UP000238356"/>
    </source>
</evidence>
<evidence type="ECO:0000313" key="2">
    <source>
        <dbReference type="EMBL" id="PPJ28076.1"/>
    </source>
</evidence>
<proteinExistence type="predicted"/>